<reference evidence="1" key="1">
    <citation type="submission" date="2023-03" db="UniProtKB">
        <authorList>
            <consortium name="EnsemblPlants"/>
        </authorList>
    </citation>
    <scope>IDENTIFICATION</scope>
</reference>
<dbReference type="Pfam" id="PF25880">
    <property type="entry name" value="WHD_CHMP7_1st"/>
    <property type="match status" value="1"/>
</dbReference>
<dbReference type="Gramene" id="MELO3C005268.2.1">
    <property type="protein sequence ID" value="MELO3C005268.2.1"/>
    <property type="gene ID" value="MELO3C005268.2"/>
</dbReference>
<dbReference type="EnsemblPlants" id="MELO3C005268.2.1">
    <property type="protein sequence ID" value="MELO3C005268.2.1"/>
    <property type="gene ID" value="MELO3C005268.2"/>
</dbReference>
<accession>A0A9I9CL00</accession>
<organism evidence="1">
    <name type="scientific">Cucumis melo</name>
    <name type="common">Muskmelon</name>
    <dbReference type="NCBI Taxonomy" id="3656"/>
    <lineage>
        <taxon>Eukaryota</taxon>
        <taxon>Viridiplantae</taxon>
        <taxon>Streptophyta</taxon>
        <taxon>Embryophyta</taxon>
        <taxon>Tracheophyta</taxon>
        <taxon>Spermatophyta</taxon>
        <taxon>Magnoliopsida</taxon>
        <taxon>eudicotyledons</taxon>
        <taxon>Gunneridae</taxon>
        <taxon>Pentapetalae</taxon>
        <taxon>rosids</taxon>
        <taxon>fabids</taxon>
        <taxon>Cucurbitales</taxon>
        <taxon>Cucurbitaceae</taxon>
        <taxon>Benincaseae</taxon>
        <taxon>Cucumis</taxon>
    </lineage>
</organism>
<evidence type="ECO:0000313" key="1">
    <source>
        <dbReference type="EnsemblPlants" id="MELO3C005268.2.1"/>
    </source>
</evidence>
<protein>
    <submittedName>
        <fullName evidence="1">Uncharacterized protein</fullName>
    </submittedName>
</protein>
<sequence>MEKESKGSCVREFIRKKVPNWDDEVVATARFKAFSRQKSYWEPKYLFWRDLILIVAHQFKFLIIKPDEIKNQ</sequence>
<dbReference type="AlphaFoldDB" id="A0A9I9CL00"/>
<proteinExistence type="predicted"/>
<name>A0A9I9CL00_CUCME</name>